<dbReference type="HOGENOM" id="CLU_152740_0_0_1"/>
<reference evidence="1" key="1">
    <citation type="submission" date="2014-02" db="EMBL/GenBank/DDBJ databases">
        <title>The Genome Sequence of Trichophyton rubrum (morphotype fischeri) CBS 288.86.</title>
        <authorList>
            <consortium name="The Broad Institute Genomics Platform"/>
            <person name="Cuomo C.A."/>
            <person name="White T.C."/>
            <person name="Graser Y."/>
            <person name="Martinez-Rossi N."/>
            <person name="Heitman J."/>
            <person name="Young S.K."/>
            <person name="Zeng Q."/>
            <person name="Gargeya S."/>
            <person name="Abouelleil A."/>
            <person name="Alvarado L."/>
            <person name="Chapman S.B."/>
            <person name="Gainer-Dewar J."/>
            <person name="Goldberg J."/>
            <person name="Griggs A."/>
            <person name="Gujja S."/>
            <person name="Hansen M."/>
            <person name="Howarth C."/>
            <person name="Imamovic A."/>
            <person name="Larimer J."/>
            <person name="Martinez D."/>
            <person name="Murphy C."/>
            <person name="Pearson M.D."/>
            <person name="Persinoti G."/>
            <person name="Poon T."/>
            <person name="Priest M."/>
            <person name="Roberts A.D."/>
            <person name="Saif S."/>
            <person name="Shea T.D."/>
            <person name="Sykes S.N."/>
            <person name="Wortman J."/>
            <person name="Nusbaum C."/>
            <person name="Birren B."/>
        </authorList>
    </citation>
    <scope>NUCLEOTIDE SEQUENCE [LARGE SCALE GENOMIC DNA]</scope>
    <source>
        <strain evidence="1">CBS 288.86</strain>
    </source>
</reference>
<name>A0A022WC07_TRIRU</name>
<organism evidence="1">
    <name type="scientific">Trichophyton rubrum CBS 288.86</name>
    <dbReference type="NCBI Taxonomy" id="1215330"/>
    <lineage>
        <taxon>Eukaryota</taxon>
        <taxon>Fungi</taxon>
        <taxon>Dikarya</taxon>
        <taxon>Ascomycota</taxon>
        <taxon>Pezizomycotina</taxon>
        <taxon>Eurotiomycetes</taxon>
        <taxon>Eurotiomycetidae</taxon>
        <taxon>Onygenales</taxon>
        <taxon>Arthrodermataceae</taxon>
        <taxon>Trichophyton</taxon>
    </lineage>
</organism>
<gene>
    <name evidence="1" type="ORF">H103_01637</name>
</gene>
<protein>
    <submittedName>
        <fullName evidence="1">Uncharacterized protein</fullName>
    </submittedName>
</protein>
<accession>A0A022WC07</accession>
<dbReference type="AlphaFoldDB" id="A0A022WC07"/>
<evidence type="ECO:0000313" key="1">
    <source>
        <dbReference type="EMBL" id="EZF55864.1"/>
    </source>
</evidence>
<sequence length="140" mass="15686">MGVLGLIRRGKIPKSMILGTEKVHSRRSSSLNEAEVHTQTENVKMALPMLLFTPSSHRHDTPRISSSFFMLLAIGFSDFFATDVEKPDAVETLKYQIQRIGELKGGNGGEQWRKKGISSGENVRNVSIACDMRRQGVKRR</sequence>
<dbReference type="Proteomes" id="UP000023758">
    <property type="component" value="Unassembled WGS sequence"/>
</dbReference>
<dbReference type="EMBL" id="KK207734">
    <property type="protein sequence ID" value="EZF55864.1"/>
    <property type="molecule type" value="Genomic_DNA"/>
</dbReference>
<proteinExistence type="predicted"/>